<dbReference type="STRING" id="33935.ADM90_19500"/>
<organism evidence="1 2">
    <name type="scientific">Lysinibacillus macroides</name>
    <dbReference type="NCBI Taxonomy" id="33935"/>
    <lineage>
        <taxon>Bacteria</taxon>
        <taxon>Bacillati</taxon>
        <taxon>Bacillota</taxon>
        <taxon>Bacilli</taxon>
        <taxon>Bacillales</taxon>
        <taxon>Bacillaceae</taxon>
        <taxon>Lysinibacillus</taxon>
    </lineage>
</organism>
<proteinExistence type="predicted"/>
<comment type="caution">
    <text evidence="1">The sequence shown here is derived from an EMBL/GenBank/DDBJ whole genome shotgun (WGS) entry which is preliminary data.</text>
</comment>
<evidence type="ECO:0000313" key="2">
    <source>
        <dbReference type="Proteomes" id="UP000037977"/>
    </source>
</evidence>
<reference evidence="1 2" key="1">
    <citation type="submission" date="2015-07" db="EMBL/GenBank/DDBJ databases">
        <title>Genome sequencing project for genomic taxonomy and phylogenomics of Bacillus-like bacteria.</title>
        <authorList>
            <person name="Liu B."/>
            <person name="Wang J."/>
            <person name="Zhu Y."/>
            <person name="Liu G."/>
            <person name="Chen Q."/>
            <person name="Chen Z."/>
            <person name="Che J."/>
            <person name="Ge C."/>
            <person name="Shi H."/>
            <person name="Pan Z."/>
            <person name="Liu X."/>
        </authorList>
    </citation>
    <scope>NUCLEOTIDE SEQUENCE [LARGE SCALE GENOMIC DNA]</scope>
    <source>
        <strain evidence="1 2">DSM 54</strain>
    </source>
</reference>
<gene>
    <name evidence="1" type="ORF">ADM90_19500</name>
</gene>
<protein>
    <submittedName>
        <fullName evidence="1">Uncharacterized protein</fullName>
    </submittedName>
</protein>
<dbReference type="EMBL" id="LGCI01000010">
    <property type="protein sequence ID" value="KOY81502.1"/>
    <property type="molecule type" value="Genomic_DNA"/>
</dbReference>
<dbReference type="PATRIC" id="fig|33935.3.peg.2725"/>
<keyword evidence="2" id="KW-1185">Reference proteome</keyword>
<evidence type="ECO:0000313" key="1">
    <source>
        <dbReference type="EMBL" id="KOY81502.1"/>
    </source>
</evidence>
<dbReference type="AlphaFoldDB" id="A0A0M9DJK3"/>
<accession>A0A0M9DJK3</accession>
<sequence>MTREKVLAVLDKMLMDHARPALISWTIEQMSLSTGIKKEYLDKHVLKDPRMKQFERRNNGNGLRIWMYEGSFEALREILNEWD</sequence>
<name>A0A0M9DJK3_9BACI</name>
<dbReference type="Proteomes" id="UP000037977">
    <property type="component" value="Unassembled WGS sequence"/>
</dbReference>